<accession>A0ABR5AXX1</accession>
<proteinExistence type="predicted"/>
<dbReference type="Pfam" id="PF03864">
    <property type="entry name" value="Phage_cap_E"/>
    <property type="match status" value="1"/>
</dbReference>
<dbReference type="EMBL" id="JXLP01000002">
    <property type="protein sequence ID" value="KIL79586.1"/>
    <property type="molecule type" value="Genomic_DNA"/>
</dbReference>
<evidence type="ECO:0000313" key="2">
    <source>
        <dbReference type="Proteomes" id="UP000031982"/>
    </source>
</evidence>
<keyword evidence="2" id="KW-1185">Reference proteome</keyword>
<name>A0ABR5AXX1_BACBA</name>
<comment type="caution">
    <text evidence="1">The sequence shown here is derived from an EMBL/GenBank/DDBJ whole genome shotgun (WGS) entry which is preliminary data.</text>
</comment>
<evidence type="ECO:0000313" key="1">
    <source>
        <dbReference type="EMBL" id="KIL79586.1"/>
    </source>
</evidence>
<dbReference type="Proteomes" id="UP000031982">
    <property type="component" value="Unassembled WGS sequence"/>
</dbReference>
<dbReference type="InterPro" id="IPR053738">
    <property type="entry name" value="Lambda_capsid_assembly"/>
</dbReference>
<dbReference type="InterPro" id="IPR005564">
    <property type="entry name" value="Major_capsid_GpE"/>
</dbReference>
<reference evidence="1 2" key="1">
    <citation type="submission" date="2015-01" db="EMBL/GenBank/DDBJ databases">
        <title>Genome Assembly of Bacillus badius MTCC 1458.</title>
        <authorList>
            <person name="Verma A."/>
            <person name="Khatri I."/>
            <person name="Mual P."/>
            <person name="Subramanian S."/>
            <person name="Krishnamurthi S."/>
        </authorList>
    </citation>
    <scope>NUCLEOTIDE SEQUENCE [LARGE SCALE GENOMIC DNA]</scope>
    <source>
        <strain evidence="1 2">MTCC 1458</strain>
    </source>
</reference>
<organism evidence="1 2">
    <name type="scientific">Bacillus badius</name>
    <dbReference type="NCBI Taxonomy" id="1455"/>
    <lineage>
        <taxon>Bacteria</taxon>
        <taxon>Bacillati</taxon>
        <taxon>Bacillota</taxon>
        <taxon>Bacilli</taxon>
        <taxon>Bacillales</taxon>
        <taxon>Bacillaceae</taxon>
        <taxon>Pseudobacillus</taxon>
    </lineage>
</organism>
<dbReference type="RefSeq" id="WP_041113243.1">
    <property type="nucleotide sequence ID" value="NZ_JARTHD010000016.1"/>
</dbReference>
<dbReference type="Gene3D" id="3.90.1690.10">
    <property type="entry name" value="phage-related protein like domain"/>
    <property type="match status" value="1"/>
</dbReference>
<gene>
    <name evidence="1" type="ORF">SD77_2040</name>
</gene>
<sequence length="329" mass="36764">MPLHLDEFGKEQLTGYVQNIPPAREYLLKNILPIERTYDMQFAYNVIDGAYSEAASITGWNASAPLRDKPTLARMYGEIAKIQHEEKLDEYELLKFNRPRSDAERAQVIEYVYNMTDRLSEGVDDREESLRAAAIYEGELHYEDKENDVKIDVVFDIPAGNKITVTTKWDQATAKPLSDLQAAVKQFQSKNNRKKPIVMHMTSATEALLLQNEQISVQINGEANKGRLVTSQQMQNVITSLGLPPYAINDDVIVENGVEKPLLPDGRIVLIGADIGKTFLGPTVENNYEPGKFAQPEIFTNPPGQGIIIGEAAFPALTRPQAIVHLNVL</sequence>
<protein>
    <submittedName>
        <fullName evidence="1">Structural protein</fullName>
    </submittedName>
</protein>